<dbReference type="Proteomes" id="UP000789739">
    <property type="component" value="Unassembled WGS sequence"/>
</dbReference>
<organism evidence="2 3">
    <name type="scientific">Paraglomus brasilianum</name>
    <dbReference type="NCBI Taxonomy" id="144538"/>
    <lineage>
        <taxon>Eukaryota</taxon>
        <taxon>Fungi</taxon>
        <taxon>Fungi incertae sedis</taxon>
        <taxon>Mucoromycota</taxon>
        <taxon>Glomeromycotina</taxon>
        <taxon>Glomeromycetes</taxon>
        <taxon>Paraglomerales</taxon>
        <taxon>Paraglomeraceae</taxon>
        <taxon>Paraglomus</taxon>
    </lineage>
</organism>
<keyword evidence="1" id="KW-0472">Membrane</keyword>
<evidence type="ECO:0000313" key="2">
    <source>
        <dbReference type="EMBL" id="CAG8593566.1"/>
    </source>
</evidence>
<keyword evidence="1" id="KW-1133">Transmembrane helix</keyword>
<dbReference type="OrthoDB" id="2344991at2759"/>
<keyword evidence="3" id="KW-1185">Reference proteome</keyword>
<evidence type="ECO:0000313" key="3">
    <source>
        <dbReference type="Proteomes" id="UP000789739"/>
    </source>
</evidence>
<protein>
    <submittedName>
        <fullName evidence="2">4884_t:CDS:1</fullName>
    </submittedName>
</protein>
<feature type="transmembrane region" description="Helical" evidence="1">
    <location>
        <begin position="86"/>
        <end position="107"/>
    </location>
</feature>
<dbReference type="InterPro" id="IPR013879">
    <property type="entry name" value="DUF1761"/>
</dbReference>
<sequence length="140" mass="15619">MFQVSPIAVAVGSVTRFIAGGTIYGPLFGERWMAAMKEDKGTEKWKQQECCPKWNLAIELLTSILQAYVTGILLNVTRAQDYNEAAFLGLILFSGWVVPYAVSEQIWEGRPFLLAKLKFLKGFLDTVGLSVLMYAIGDNY</sequence>
<dbReference type="Pfam" id="PF08570">
    <property type="entry name" value="DUF1761"/>
    <property type="match status" value="1"/>
</dbReference>
<gene>
    <name evidence="2" type="ORF">PBRASI_LOCUS7255</name>
</gene>
<dbReference type="AlphaFoldDB" id="A0A9N9C7M2"/>
<feature type="transmembrane region" description="Helical" evidence="1">
    <location>
        <begin position="54"/>
        <end position="74"/>
    </location>
</feature>
<dbReference type="PANTHER" id="PTHR40638">
    <property type="entry name" value="UPF0591 MEMBRANE PROTEIN C15E1.02C"/>
    <property type="match status" value="1"/>
</dbReference>
<name>A0A9N9C7M2_9GLOM</name>
<reference evidence="2" key="1">
    <citation type="submission" date="2021-06" db="EMBL/GenBank/DDBJ databases">
        <authorList>
            <person name="Kallberg Y."/>
            <person name="Tangrot J."/>
            <person name="Rosling A."/>
        </authorList>
    </citation>
    <scope>NUCLEOTIDE SEQUENCE</scope>
    <source>
        <strain evidence="2">BR232B</strain>
    </source>
</reference>
<comment type="caution">
    <text evidence="2">The sequence shown here is derived from an EMBL/GenBank/DDBJ whole genome shotgun (WGS) entry which is preliminary data.</text>
</comment>
<feature type="transmembrane region" description="Helical" evidence="1">
    <location>
        <begin position="6"/>
        <end position="27"/>
    </location>
</feature>
<keyword evidence="1" id="KW-0812">Transmembrane</keyword>
<accession>A0A9N9C7M2</accession>
<evidence type="ECO:0000256" key="1">
    <source>
        <dbReference type="SAM" id="Phobius"/>
    </source>
</evidence>
<dbReference type="EMBL" id="CAJVPI010001085">
    <property type="protein sequence ID" value="CAG8593566.1"/>
    <property type="molecule type" value="Genomic_DNA"/>
</dbReference>
<dbReference type="PANTHER" id="PTHR40638:SF1">
    <property type="entry name" value="UPF0591 MEMBRANE PROTEIN C15E1.02C"/>
    <property type="match status" value="1"/>
</dbReference>
<proteinExistence type="predicted"/>